<comment type="caution">
    <text evidence="2">The sequence shown here is derived from an EMBL/GenBank/DDBJ whole genome shotgun (WGS) entry which is preliminary data.</text>
</comment>
<accession>A0A9P0KZ61</accession>
<keyword evidence="3" id="KW-1185">Reference proteome</keyword>
<protein>
    <submittedName>
        <fullName evidence="2">Uncharacterized protein</fullName>
    </submittedName>
</protein>
<evidence type="ECO:0000256" key="1">
    <source>
        <dbReference type="SAM" id="MobiDB-lite"/>
    </source>
</evidence>
<reference evidence="2" key="1">
    <citation type="submission" date="2022-03" db="EMBL/GenBank/DDBJ databases">
        <authorList>
            <person name="Sayadi A."/>
        </authorList>
    </citation>
    <scope>NUCLEOTIDE SEQUENCE</scope>
</reference>
<feature type="compositionally biased region" description="Polar residues" evidence="1">
    <location>
        <begin position="140"/>
        <end position="151"/>
    </location>
</feature>
<feature type="region of interest" description="Disordered" evidence="1">
    <location>
        <begin position="134"/>
        <end position="186"/>
    </location>
</feature>
<organism evidence="2 3">
    <name type="scientific">Acanthoscelides obtectus</name>
    <name type="common">Bean weevil</name>
    <name type="synonym">Bruchus obtectus</name>
    <dbReference type="NCBI Taxonomy" id="200917"/>
    <lineage>
        <taxon>Eukaryota</taxon>
        <taxon>Metazoa</taxon>
        <taxon>Ecdysozoa</taxon>
        <taxon>Arthropoda</taxon>
        <taxon>Hexapoda</taxon>
        <taxon>Insecta</taxon>
        <taxon>Pterygota</taxon>
        <taxon>Neoptera</taxon>
        <taxon>Endopterygota</taxon>
        <taxon>Coleoptera</taxon>
        <taxon>Polyphaga</taxon>
        <taxon>Cucujiformia</taxon>
        <taxon>Chrysomeloidea</taxon>
        <taxon>Chrysomelidae</taxon>
        <taxon>Bruchinae</taxon>
        <taxon>Bruchini</taxon>
        <taxon>Acanthoscelides</taxon>
    </lineage>
</organism>
<dbReference type="Proteomes" id="UP001152888">
    <property type="component" value="Unassembled WGS sequence"/>
</dbReference>
<feature type="region of interest" description="Disordered" evidence="1">
    <location>
        <begin position="329"/>
        <end position="351"/>
    </location>
</feature>
<sequence>MPTKGLYCNHDTEVCCQIPNSQVDVDLNDVLPKLSKKTVHPTSINDLISSEKKLSAGSSIRIGGTDGTSPMAIQNLDRKTQYTSGSSIQTSTLKPTREVNSNENSIFARPIDYSNVHFDSNVRFASTIQGPEYLPPLVGTTPSISTYQPSIPTTPRPACPPGTQLTPSGRCESAQPQECPPGTIRKPDGTCEKPACPYGYEQQPDGSCKRLQPPTTPQPQPTATPACPPGRYPTGGGRCSSPTTPSCPPGSLRRPDGSCGPRTGPTPAPCPPGTHLTSLGECTPDTQQQLVCPFGSVRQPDGTCQTSLSPRPCPHGTFLTASGACEASSTPTTPASRCPPGTIQQPDGSCQKPVTPLPTCPPGTFRGPSGECRQQPTPLPGCPIGSTRQPDGSCQRTYLLLRALQAHTRDPMENAGDLSHHQQHLDVQ</sequence>
<proteinExistence type="predicted"/>
<evidence type="ECO:0000313" key="3">
    <source>
        <dbReference type="Proteomes" id="UP001152888"/>
    </source>
</evidence>
<feature type="compositionally biased region" description="Pro residues" evidence="1">
    <location>
        <begin position="214"/>
        <end position="231"/>
    </location>
</feature>
<dbReference type="OrthoDB" id="10064156at2759"/>
<dbReference type="AlphaFoldDB" id="A0A9P0KZ61"/>
<feature type="region of interest" description="Disordered" evidence="1">
    <location>
        <begin position="202"/>
        <end position="272"/>
    </location>
</feature>
<evidence type="ECO:0000313" key="2">
    <source>
        <dbReference type="EMBL" id="CAH1985852.1"/>
    </source>
</evidence>
<dbReference type="EMBL" id="CAKOFQ010006987">
    <property type="protein sequence ID" value="CAH1985852.1"/>
    <property type="molecule type" value="Genomic_DNA"/>
</dbReference>
<name>A0A9P0KZ61_ACAOB</name>
<gene>
    <name evidence="2" type="ORF">ACAOBT_LOCUS16901</name>
</gene>